<name>A0A1I7Y5R0_9BILA</name>
<protein>
    <submittedName>
        <fullName evidence="3">Apple domain-containing protein</fullName>
    </submittedName>
</protein>
<organism evidence="2 3">
    <name type="scientific">Steinernema glaseri</name>
    <dbReference type="NCBI Taxonomy" id="37863"/>
    <lineage>
        <taxon>Eukaryota</taxon>
        <taxon>Metazoa</taxon>
        <taxon>Ecdysozoa</taxon>
        <taxon>Nematoda</taxon>
        <taxon>Chromadorea</taxon>
        <taxon>Rhabditida</taxon>
        <taxon>Tylenchina</taxon>
        <taxon>Panagrolaimomorpha</taxon>
        <taxon>Strongyloidoidea</taxon>
        <taxon>Steinernematidae</taxon>
        <taxon>Steinernema</taxon>
    </lineage>
</organism>
<feature type="domain" description="Apple" evidence="1">
    <location>
        <begin position="31"/>
        <end position="80"/>
    </location>
</feature>
<dbReference type="SUPFAM" id="SSF57414">
    <property type="entry name" value="Hairpin loop containing domain-like"/>
    <property type="match status" value="1"/>
</dbReference>
<evidence type="ECO:0000313" key="3">
    <source>
        <dbReference type="WBParaSite" id="L893_g12758.t1"/>
    </source>
</evidence>
<reference evidence="3" key="1">
    <citation type="submission" date="2016-11" db="UniProtKB">
        <authorList>
            <consortium name="WormBaseParasite"/>
        </authorList>
    </citation>
    <scope>IDENTIFICATION</scope>
</reference>
<sequence>MPKVNGKLEIHHVPVTVEMELQTAGITGPIITTESLNTCQEECLEHDQCNGGLFDHTKNDCYLLKSLEKSTQKSFTSQTSFVMATVEEDACFSSLFVPIS</sequence>
<evidence type="ECO:0000313" key="2">
    <source>
        <dbReference type="Proteomes" id="UP000095287"/>
    </source>
</evidence>
<dbReference type="Gene3D" id="3.50.4.10">
    <property type="entry name" value="Hepatocyte Growth Factor"/>
    <property type="match status" value="1"/>
</dbReference>
<dbReference type="InterPro" id="IPR003609">
    <property type="entry name" value="Pan_app"/>
</dbReference>
<evidence type="ECO:0000259" key="1">
    <source>
        <dbReference type="Pfam" id="PF00024"/>
    </source>
</evidence>
<keyword evidence="2" id="KW-1185">Reference proteome</keyword>
<dbReference type="Pfam" id="PF00024">
    <property type="entry name" value="PAN_1"/>
    <property type="match status" value="1"/>
</dbReference>
<proteinExistence type="predicted"/>
<accession>A0A1I7Y5R0</accession>
<dbReference type="WBParaSite" id="L893_g12758.t1">
    <property type="protein sequence ID" value="L893_g12758.t1"/>
    <property type="gene ID" value="L893_g12758"/>
</dbReference>
<dbReference type="Proteomes" id="UP000095287">
    <property type="component" value="Unplaced"/>
</dbReference>
<dbReference type="AlphaFoldDB" id="A0A1I7Y5R0"/>